<protein>
    <submittedName>
        <fullName evidence="2">Uncharacterized protein</fullName>
    </submittedName>
</protein>
<accession>A0AC34Q4K4</accession>
<dbReference type="WBParaSite" id="JU765_v2.g12893.t1">
    <property type="protein sequence ID" value="JU765_v2.g12893.t1"/>
    <property type="gene ID" value="JU765_v2.g12893"/>
</dbReference>
<organism evidence="1 2">
    <name type="scientific">Panagrolaimus sp. JU765</name>
    <dbReference type="NCBI Taxonomy" id="591449"/>
    <lineage>
        <taxon>Eukaryota</taxon>
        <taxon>Metazoa</taxon>
        <taxon>Ecdysozoa</taxon>
        <taxon>Nematoda</taxon>
        <taxon>Chromadorea</taxon>
        <taxon>Rhabditida</taxon>
        <taxon>Tylenchina</taxon>
        <taxon>Panagrolaimomorpha</taxon>
        <taxon>Panagrolaimoidea</taxon>
        <taxon>Panagrolaimidae</taxon>
        <taxon>Panagrolaimus</taxon>
    </lineage>
</organism>
<sequence>MGGQFDVFLAVETVCQFYEIQVFTIEKRVFWVLLLITKKINNVQPADAKDGAKFAWQWNCWENELQKTCMFLKGKVSGFG</sequence>
<dbReference type="Proteomes" id="UP000887576">
    <property type="component" value="Unplaced"/>
</dbReference>
<evidence type="ECO:0000313" key="2">
    <source>
        <dbReference type="WBParaSite" id="JU765_v2.g12893.t1"/>
    </source>
</evidence>
<name>A0AC34Q4K4_9BILA</name>
<evidence type="ECO:0000313" key="1">
    <source>
        <dbReference type="Proteomes" id="UP000887576"/>
    </source>
</evidence>
<reference evidence="2" key="1">
    <citation type="submission" date="2022-11" db="UniProtKB">
        <authorList>
            <consortium name="WormBaseParasite"/>
        </authorList>
    </citation>
    <scope>IDENTIFICATION</scope>
</reference>
<proteinExistence type="predicted"/>